<evidence type="ECO:0000313" key="2">
    <source>
        <dbReference type="Proteomes" id="UP001228049"/>
    </source>
</evidence>
<gene>
    <name evidence="1" type="ORF">KUDE01_012362</name>
</gene>
<dbReference type="AlphaFoldDB" id="A0AAD9FKI1"/>
<accession>A0AAD9FKI1</accession>
<evidence type="ECO:0000313" key="1">
    <source>
        <dbReference type="EMBL" id="KAK1905179.1"/>
    </source>
</evidence>
<keyword evidence="2" id="KW-1185">Reference proteome</keyword>
<dbReference type="Proteomes" id="UP001228049">
    <property type="component" value="Unassembled WGS sequence"/>
</dbReference>
<protein>
    <submittedName>
        <fullName evidence="1">Leucine-rich repeat-containing protein 63</fullName>
    </submittedName>
</protein>
<sequence length="80" mass="8466">MDLVVSRGLGRAVHPASAPRAYQSEGTNLPPAASTPCPVFLEDRRGVINESCVLITTNSLWGIFKGLQRRGSEGALPSMG</sequence>
<reference evidence="1" key="1">
    <citation type="submission" date="2023-04" db="EMBL/GenBank/DDBJ databases">
        <title>Chromosome-level genome of Chaenocephalus aceratus.</title>
        <authorList>
            <person name="Park H."/>
        </authorList>
    </citation>
    <scope>NUCLEOTIDE SEQUENCE</scope>
    <source>
        <strain evidence="1">DE</strain>
        <tissue evidence="1">Muscle</tissue>
    </source>
</reference>
<dbReference type="EMBL" id="JASDAP010000003">
    <property type="protein sequence ID" value="KAK1905179.1"/>
    <property type="molecule type" value="Genomic_DNA"/>
</dbReference>
<name>A0AAD9FKI1_DISEL</name>
<comment type="caution">
    <text evidence="1">The sequence shown here is derived from an EMBL/GenBank/DDBJ whole genome shotgun (WGS) entry which is preliminary data.</text>
</comment>
<organism evidence="1 2">
    <name type="scientific">Dissostichus eleginoides</name>
    <name type="common">Patagonian toothfish</name>
    <name type="synonym">Dissostichus amissus</name>
    <dbReference type="NCBI Taxonomy" id="100907"/>
    <lineage>
        <taxon>Eukaryota</taxon>
        <taxon>Metazoa</taxon>
        <taxon>Chordata</taxon>
        <taxon>Craniata</taxon>
        <taxon>Vertebrata</taxon>
        <taxon>Euteleostomi</taxon>
        <taxon>Actinopterygii</taxon>
        <taxon>Neopterygii</taxon>
        <taxon>Teleostei</taxon>
        <taxon>Neoteleostei</taxon>
        <taxon>Acanthomorphata</taxon>
        <taxon>Eupercaria</taxon>
        <taxon>Perciformes</taxon>
        <taxon>Notothenioidei</taxon>
        <taxon>Nototheniidae</taxon>
        <taxon>Dissostichus</taxon>
    </lineage>
</organism>
<proteinExistence type="predicted"/>